<evidence type="ECO:0000256" key="8">
    <source>
        <dbReference type="SAM" id="Phobius"/>
    </source>
</evidence>
<keyword evidence="5" id="KW-0406">Ion transport</keyword>
<feature type="transmembrane region" description="Helical" evidence="8">
    <location>
        <begin position="72"/>
        <end position="92"/>
    </location>
</feature>
<evidence type="ECO:0000256" key="1">
    <source>
        <dbReference type="ARBA" id="ARBA00004141"/>
    </source>
</evidence>
<keyword evidence="3 8" id="KW-0812">Transmembrane</keyword>
<dbReference type="Proteomes" id="UP001342314">
    <property type="component" value="Unassembled WGS sequence"/>
</dbReference>
<feature type="transmembrane region" description="Helical" evidence="8">
    <location>
        <begin position="98"/>
        <end position="116"/>
    </location>
</feature>
<evidence type="ECO:0000256" key="5">
    <source>
        <dbReference type="ARBA" id="ARBA00023065"/>
    </source>
</evidence>
<evidence type="ECO:0000256" key="7">
    <source>
        <dbReference type="SAM" id="MobiDB-lite"/>
    </source>
</evidence>
<accession>A0AAV5GGA1</accession>
<feature type="compositionally biased region" description="Gly residues" evidence="7">
    <location>
        <begin position="308"/>
        <end position="318"/>
    </location>
</feature>
<feature type="region of interest" description="Disordered" evidence="7">
    <location>
        <begin position="158"/>
        <end position="177"/>
    </location>
</feature>
<dbReference type="InterPro" id="IPR044669">
    <property type="entry name" value="YneE/VCCN1/2-like"/>
</dbReference>
<dbReference type="EMBL" id="BQKY01000002">
    <property type="protein sequence ID" value="GJN88102.1"/>
    <property type="molecule type" value="Genomic_DNA"/>
</dbReference>
<keyword evidence="10" id="KW-1185">Reference proteome</keyword>
<evidence type="ECO:0000313" key="9">
    <source>
        <dbReference type="EMBL" id="GJN88102.1"/>
    </source>
</evidence>
<organism evidence="9 10">
    <name type="scientific">Rhodotorula paludigena</name>
    <dbReference type="NCBI Taxonomy" id="86838"/>
    <lineage>
        <taxon>Eukaryota</taxon>
        <taxon>Fungi</taxon>
        <taxon>Dikarya</taxon>
        <taxon>Basidiomycota</taxon>
        <taxon>Pucciniomycotina</taxon>
        <taxon>Microbotryomycetes</taxon>
        <taxon>Sporidiobolales</taxon>
        <taxon>Sporidiobolaceae</taxon>
        <taxon>Rhodotorula</taxon>
    </lineage>
</organism>
<dbReference type="AlphaFoldDB" id="A0AAV5GGA1"/>
<feature type="transmembrane region" description="Helical" evidence="8">
    <location>
        <begin position="421"/>
        <end position="452"/>
    </location>
</feature>
<evidence type="ECO:0000313" key="10">
    <source>
        <dbReference type="Proteomes" id="UP001342314"/>
    </source>
</evidence>
<evidence type="ECO:0000256" key="4">
    <source>
        <dbReference type="ARBA" id="ARBA00022989"/>
    </source>
</evidence>
<reference evidence="9 10" key="1">
    <citation type="submission" date="2021-12" db="EMBL/GenBank/DDBJ databases">
        <title>High titer production of polyol ester of fatty acids by Rhodotorula paludigena BS15 towards product separation-free biomass refinery.</title>
        <authorList>
            <person name="Mano J."/>
            <person name="Ono H."/>
            <person name="Tanaka T."/>
            <person name="Naito K."/>
            <person name="Sushida H."/>
            <person name="Ike M."/>
            <person name="Tokuyasu K."/>
            <person name="Kitaoka M."/>
        </authorList>
    </citation>
    <scope>NUCLEOTIDE SEQUENCE [LARGE SCALE GENOMIC DNA]</scope>
    <source>
        <strain evidence="9 10">BS15</strain>
    </source>
</reference>
<feature type="compositionally biased region" description="Low complexity" evidence="7">
    <location>
        <begin position="247"/>
        <end position="259"/>
    </location>
</feature>
<evidence type="ECO:0000256" key="3">
    <source>
        <dbReference type="ARBA" id="ARBA00022692"/>
    </source>
</evidence>
<evidence type="ECO:0000256" key="6">
    <source>
        <dbReference type="ARBA" id="ARBA00023136"/>
    </source>
</evidence>
<comment type="subcellular location">
    <subcellularLocation>
        <location evidence="1">Membrane</location>
        <topology evidence="1">Multi-pass membrane protein</topology>
    </subcellularLocation>
</comment>
<keyword evidence="2" id="KW-0813">Transport</keyword>
<feature type="region of interest" description="Disordered" evidence="7">
    <location>
        <begin position="294"/>
        <end position="332"/>
    </location>
</feature>
<dbReference type="PANTHER" id="PTHR33281:SF21">
    <property type="entry name" value="MEMBRANE PROTEIN"/>
    <property type="match status" value="1"/>
</dbReference>
<feature type="region of interest" description="Disordered" evidence="7">
    <location>
        <begin position="231"/>
        <end position="276"/>
    </location>
</feature>
<keyword evidence="4 8" id="KW-1133">Transmembrane helix</keyword>
<keyword evidence="6 8" id="KW-0472">Membrane</keyword>
<gene>
    <name evidence="9" type="ORF">Rhopal_001058-T1</name>
</gene>
<name>A0AAV5GGA1_9BASI</name>
<dbReference type="Pfam" id="PF25539">
    <property type="entry name" value="Bestrophin_2"/>
    <property type="match status" value="2"/>
</dbReference>
<dbReference type="PANTHER" id="PTHR33281">
    <property type="entry name" value="UPF0187 PROTEIN YNEE"/>
    <property type="match status" value="1"/>
</dbReference>
<evidence type="ECO:0000256" key="2">
    <source>
        <dbReference type="ARBA" id="ARBA00022448"/>
    </source>
</evidence>
<comment type="caution">
    <text evidence="9">The sequence shown here is derived from an EMBL/GenBank/DDBJ whole genome shotgun (WGS) entry which is preliminary data.</text>
</comment>
<dbReference type="GO" id="GO:0016020">
    <property type="term" value="C:membrane"/>
    <property type="evidence" value="ECO:0007669"/>
    <property type="project" value="UniProtKB-SubCell"/>
</dbReference>
<protein>
    <submittedName>
        <fullName evidence="9">Uncharacterized protein</fullName>
    </submittedName>
</protein>
<dbReference type="GO" id="GO:0005254">
    <property type="term" value="F:chloride channel activity"/>
    <property type="evidence" value="ECO:0007669"/>
    <property type="project" value="InterPro"/>
</dbReference>
<proteinExistence type="predicted"/>
<sequence>MSNPVNAVIDTLTSQLPDLPQPFSSLDSLAKAEEEDSKARLCFRSLLRIRPSRVGWWRDALRIRGSTIGRSWQSVAFFTLWAAAVAVLDLVYGRSLSLTNNVTPMMSVVVGLLLVFRNTSAYGRWDEGRKVFNKMMTTVRCLSRTVWINVGAPTPSKGRLASDGTLKPDSTDGGMSRKDYEDKVKALRLMCAFVTATKHHVRGEYGTDWPDLQPLLPPKFHQVTRTAGFGWGAAEADRAPKSNSTTPLARPARSRSLSPSAPPQPQSPRTRGAESLGTEIRRLSSRPSHASLLASAEDGSLRPPESGGVAGARGGAGEGGERRPLLGKRRSTGMSTESMVILNDYMARPSLPLPLIIAHQLGLYFASCKRRNLLESVGPAGYNALVASLNALVEGFTTCERLAGVGIPTVYGIHLKQCTSLFLWTLPLVLVELMGFSMIPFVTVVAFTLVGIEAIASELEQPFGVDDSDLPLDLFCAELRNEVEHTIAVLGTAAGSGRGADGEWEM</sequence>